<dbReference type="EMBL" id="MU155130">
    <property type="protein sequence ID" value="KAF9486476.1"/>
    <property type="molecule type" value="Genomic_DNA"/>
</dbReference>
<accession>A0A9P5ZFG2</accession>
<protein>
    <submittedName>
        <fullName evidence="1">Uncharacterized protein</fullName>
    </submittedName>
</protein>
<sequence>MDVTQQAVYSRSSVKNVLEVNICRKFLIKDLDVNGDLPASLHIGQYTSMYGRFQGPALQSTIPSQATRGVSQQQPVI</sequence>
<evidence type="ECO:0000313" key="1">
    <source>
        <dbReference type="EMBL" id="KAF9486476.1"/>
    </source>
</evidence>
<reference evidence="1" key="1">
    <citation type="submission" date="2020-11" db="EMBL/GenBank/DDBJ databases">
        <authorList>
            <consortium name="DOE Joint Genome Institute"/>
            <person name="Ahrendt S."/>
            <person name="Riley R."/>
            <person name="Andreopoulos W."/>
            <person name="Labutti K."/>
            <person name="Pangilinan J."/>
            <person name="Ruiz-Duenas F.J."/>
            <person name="Barrasa J.M."/>
            <person name="Sanchez-Garcia M."/>
            <person name="Camarero S."/>
            <person name="Miyauchi S."/>
            <person name="Serrano A."/>
            <person name="Linde D."/>
            <person name="Babiker R."/>
            <person name="Drula E."/>
            <person name="Ayuso-Fernandez I."/>
            <person name="Pacheco R."/>
            <person name="Padilla G."/>
            <person name="Ferreira P."/>
            <person name="Barriuso J."/>
            <person name="Kellner H."/>
            <person name="Castanera R."/>
            <person name="Alfaro M."/>
            <person name="Ramirez L."/>
            <person name="Pisabarro A.G."/>
            <person name="Kuo A."/>
            <person name="Tritt A."/>
            <person name="Lipzen A."/>
            <person name="He G."/>
            <person name="Yan M."/>
            <person name="Ng V."/>
            <person name="Cullen D."/>
            <person name="Martin F."/>
            <person name="Rosso M.-N."/>
            <person name="Henrissat B."/>
            <person name="Hibbett D."/>
            <person name="Martinez A.T."/>
            <person name="Grigoriev I.V."/>
        </authorList>
    </citation>
    <scope>NUCLEOTIDE SEQUENCE</scope>
    <source>
        <strain evidence="1">CIRM-BRFM 674</strain>
    </source>
</reference>
<organism evidence="1 2">
    <name type="scientific">Pholiota conissans</name>
    <dbReference type="NCBI Taxonomy" id="109636"/>
    <lineage>
        <taxon>Eukaryota</taxon>
        <taxon>Fungi</taxon>
        <taxon>Dikarya</taxon>
        <taxon>Basidiomycota</taxon>
        <taxon>Agaricomycotina</taxon>
        <taxon>Agaricomycetes</taxon>
        <taxon>Agaricomycetidae</taxon>
        <taxon>Agaricales</taxon>
        <taxon>Agaricineae</taxon>
        <taxon>Strophariaceae</taxon>
        <taxon>Pholiota</taxon>
    </lineage>
</organism>
<gene>
    <name evidence="1" type="ORF">BDN70DRAFT_870031</name>
</gene>
<name>A0A9P5ZFG2_9AGAR</name>
<proteinExistence type="predicted"/>
<dbReference type="AlphaFoldDB" id="A0A9P5ZFG2"/>
<dbReference type="Proteomes" id="UP000807469">
    <property type="component" value="Unassembled WGS sequence"/>
</dbReference>
<keyword evidence="2" id="KW-1185">Reference proteome</keyword>
<comment type="caution">
    <text evidence="1">The sequence shown here is derived from an EMBL/GenBank/DDBJ whole genome shotgun (WGS) entry which is preliminary data.</text>
</comment>
<evidence type="ECO:0000313" key="2">
    <source>
        <dbReference type="Proteomes" id="UP000807469"/>
    </source>
</evidence>